<sequence>MKAACRVGALVATLSAFWMHDALAQSTPDCIDGAVSIPLLGGKGDSPILPATLGGKEIALYFSSGFDVLYVGDMEGFDIDDTRRTHIILTNREHSESRPVIKAGTLTLGGLDLQTPDMIQLIDYPMQHIGTRPLIGTIGSTFFNRLALLLDMPHGVFGLIRFRQDAACSNAQAGFIGTGAQALPLTGNDTIMGLIEGKERELSLDSDVPVTTLPERWLNRPAPGDSADDAQHPTVALFGDLHSRLRGTKLGTFRIGQESLDNMPVFTQRDLGVGLLGVDFFQSHIVLFDYPNHRVFLLPARSQVTRPGLNLHFDRFREGQTSVKEKR</sequence>
<organism evidence="2 3">
    <name type="scientific">Asaia siamensis</name>
    <dbReference type="NCBI Taxonomy" id="110479"/>
    <lineage>
        <taxon>Bacteria</taxon>
        <taxon>Pseudomonadati</taxon>
        <taxon>Pseudomonadota</taxon>
        <taxon>Alphaproteobacteria</taxon>
        <taxon>Acetobacterales</taxon>
        <taxon>Acetobacteraceae</taxon>
        <taxon>Asaia</taxon>
    </lineage>
</organism>
<evidence type="ECO:0000313" key="3">
    <source>
        <dbReference type="Proteomes" id="UP000637769"/>
    </source>
</evidence>
<reference evidence="3" key="1">
    <citation type="journal article" date="2019" name="Int. J. Syst. Evol. Microbiol.">
        <title>The Global Catalogue of Microorganisms (GCM) 10K type strain sequencing project: providing services to taxonomists for standard genome sequencing and annotation.</title>
        <authorList>
            <consortium name="The Broad Institute Genomics Platform"/>
            <consortium name="The Broad Institute Genome Sequencing Center for Infectious Disease"/>
            <person name="Wu L."/>
            <person name="Ma J."/>
        </authorList>
    </citation>
    <scope>NUCLEOTIDE SEQUENCE [LARGE SCALE GENOMIC DNA]</scope>
    <source>
        <strain evidence="3">CCM 7132</strain>
    </source>
</reference>
<feature type="chain" id="PRO_5045751737" description="Aspartyl protease" evidence="1">
    <location>
        <begin position="25"/>
        <end position="327"/>
    </location>
</feature>
<proteinExistence type="predicted"/>
<evidence type="ECO:0008006" key="4">
    <source>
        <dbReference type="Google" id="ProtNLM"/>
    </source>
</evidence>
<comment type="caution">
    <text evidence="2">The sequence shown here is derived from an EMBL/GenBank/DDBJ whole genome shotgun (WGS) entry which is preliminary data.</text>
</comment>
<protein>
    <recommendedName>
        <fullName evidence="4">Aspartyl protease</fullName>
    </recommendedName>
</protein>
<dbReference type="Proteomes" id="UP000637769">
    <property type="component" value="Unassembled WGS sequence"/>
</dbReference>
<accession>A0ABQ1MG39</accession>
<dbReference type="RefSeq" id="WP_188427123.1">
    <property type="nucleotide sequence ID" value="NZ_BMCH01000007.1"/>
</dbReference>
<dbReference type="EMBL" id="BMCH01000007">
    <property type="protein sequence ID" value="GGC38052.1"/>
    <property type="molecule type" value="Genomic_DNA"/>
</dbReference>
<evidence type="ECO:0000313" key="2">
    <source>
        <dbReference type="EMBL" id="GGC38052.1"/>
    </source>
</evidence>
<keyword evidence="1" id="KW-0732">Signal</keyword>
<feature type="signal peptide" evidence="1">
    <location>
        <begin position="1"/>
        <end position="24"/>
    </location>
</feature>
<name>A0ABQ1MG39_9PROT</name>
<evidence type="ECO:0000256" key="1">
    <source>
        <dbReference type="SAM" id="SignalP"/>
    </source>
</evidence>
<keyword evidence="3" id="KW-1185">Reference proteome</keyword>
<gene>
    <name evidence="2" type="ORF">GCM10007207_24530</name>
</gene>